<dbReference type="HOGENOM" id="CLU_3372725_0_0_7"/>
<evidence type="ECO:0000313" key="1">
    <source>
        <dbReference type="EMBL" id="ETW92339.1"/>
    </source>
</evidence>
<name>W4L375_ENTF1</name>
<keyword evidence="2" id="KW-1185">Reference proteome</keyword>
<protein>
    <submittedName>
        <fullName evidence="1">Uncharacterized protein</fullName>
    </submittedName>
</protein>
<dbReference type="Proteomes" id="UP000019141">
    <property type="component" value="Unassembled WGS sequence"/>
</dbReference>
<proteinExistence type="predicted"/>
<comment type="caution">
    <text evidence="1">The sequence shown here is derived from an EMBL/GenBank/DDBJ whole genome shotgun (WGS) entry which is preliminary data.</text>
</comment>
<gene>
    <name evidence="1" type="ORF">ETSY1_44085</name>
</gene>
<organism evidence="1 2">
    <name type="scientific">Entotheonella factor</name>
    <dbReference type="NCBI Taxonomy" id="1429438"/>
    <lineage>
        <taxon>Bacteria</taxon>
        <taxon>Pseudomonadati</taxon>
        <taxon>Nitrospinota/Tectimicrobiota group</taxon>
        <taxon>Candidatus Tectimicrobiota</taxon>
        <taxon>Candidatus Entotheonellia</taxon>
        <taxon>Candidatus Entotheonellales</taxon>
        <taxon>Candidatus Entotheonellaceae</taxon>
        <taxon>Candidatus Entotheonella</taxon>
    </lineage>
</organism>
<evidence type="ECO:0000313" key="2">
    <source>
        <dbReference type="Proteomes" id="UP000019141"/>
    </source>
</evidence>
<dbReference type="EMBL" id="AZHW01001527">
    <property type="protein sequence ID" value="ETW92339.1"/>
    <property type="molecule type" value="Genomic_DNA"/>
</dbReference>
<reference evidence="1 2" key="1">
    <citation type="journal article" date="2014" name="Nature">
        <title>An environmental bacterial taxon with a large and distinct metabolic repertoire.</title>
        <authorList>
            <person name="Wilson M.C."/>
            <person name="Mori T."/>
            <person name="Ruckert C."/>
            <person name="Uria A.R."/>
            <person name="Helf M.J."/>
            <person name="Takada K."/>
            <person name="Gernert C."/>
            <person name="Steffens U.A."/>
            <person name="Heycke N."/>
            <person name="Schmitt S."/>
            <person name="Rinke C."/>
            <person name="Helfrich E.J."/>
            <person name="Brachmann A.O."/>
            <person name="Gurgui C."/>
            <person name="Wakimoto T."/>
            <person name="Kracht M."/>
            <person name="Crusemann M."/>
            <person name="Hentschel U."/>
            <person name="Abe I."/>
            <person name="Matsunaga S."/>
            <person name="Kalinowski J."/>
            <person name="Takeyama H."/>
            <person name="Piel J."/>
        </authorList>
    </citation>
    <scope>NUCLEOTIDE SEQUENCE [LARGE SCALE GENOMIC DNA]</scope>
    <source>
        <strain evidence="2">TSY1</strain>
    </source>
</reference>
<sequence length="34" mass="4229">MIIRTWEEHLMKLYRGFDVMSMKVMLSIMRLKKI</sequence>
<dbReference type="AlphaFoldDB" id="W4L375"/>
<accession>W4L375</accession>